<accession>A0A0K8RLL2</accession>
<dbReference type="PROSITE" id="PS50879">
    <property type="entry name" value="RNASE_H_1"/>
    <property type="match status" value="1"/>
</dbReference>
<organism evidence="2">
    <name type="scientific">Ixodes ricinus</name>
    <name type="common">Common tick</name>
    <name type="synonym">Acarus ricinus</name>
    <dbReference type="NCBI Taxonomy" id="34613"/>
    <lineage>
        <taxon>Eukaryota</taxon>
        <taxon>Metazoa</taxon>
        <taxon>Ecdysozoa</taxon>
        <taxon>Arthropoda</taxon>
        <taxon>Chelicerata</taxon>
        <taxon>Arachnida</taxon>
        <taxon>Acari</taxon>
        <taxon>Parasitiformes</taxon>
        <taxon>Ixodida</taxon>
        <taxon>Ixodoidea</taxon>
        <taxon>Ixodidae</taxon>
        <taxon>Ixodinae</taxon>
        <taxon>Ixodes</taxon>
    </lineage>
</organism>
<reference evidence="2" key="1">
    <citation type="submission" date="2012-12" db="EMBL/GenBank/DDBJ databases">
        <title>Identification and characterization of a phenylalanine ammonia-lyase gene family in Isatis indigotica Fort.</title>
        <authorList>
            <person name="Liu Q."/>
            <person name="Chen J."/>
            <person name="Zhou X."/>
            <person name="Di P."/>
            <person name="Xiao Y."/>
            <person name="Xuan H."/>
            <person name="Zhang L."/>
            <person name="Chen W."/>
        </authorList>
    </citation>
    <scope>NUCLEOTIDE SEQUENCE</scope>
    <source>
        <tissue evidence="2">Salivary gland</tissue>
    </source>
</reference>
<proteinExistence type="evidence at transcript level"/>
<dbReference type="EMBL" id="GADI01001816">
    <property type="protein sequence ID" value="JAA71992.1"/>
    <property type="molecule type" value="mRNA"/>
</dbReference>
<protein>
    <submittedName>
        <fullName evidence="2">Putative outcast ele5 orf1-h 1e-40-j 4</fullName>
    </submittedName>
</protein>
<dbReference type="GO" id="GO:0004523">
    <property type="term" value="F:RNA-DNA hybrid ribonuclease activity"/>
    <property type="evidence" value="ECO:0007669"/>
    <property type="project" value="InterPro"/>
</dbReference>
<dbReference type="GO" id="GO:0003676">
    <property type="term" value="F:nucleic acid binding"/>
    <property type="evidence" value="ECO:0007669"/>
    <property type="project" value="InterPro"/>
</dbReference>
<dbReference type="AlphaFoldDB" id="A0A0K8RLL2"/>
<dbReference type="InterPro" id="IPR036397">
    <property type="entry name" value="RNaseH_sf"/>
</dbReference>
<dbReference type="InterPro" id="IPR002156">
    <property type="entry name" value="RNaseH_domain"/>
</dbReference>
<dbReference type="SUPFAM" id="SSF53098">
    <property type="entry name" value="Ribonuclease H-like"/>
    <property type="match status" value="1"/>
</dbReference>
<evidence type="ECO:0000259" key="1">
    <source>
        <dbReference type="PROSITE" id="PS50879"/>
    </source>
</evidence>
<dbReference type="Gene3D" id="3.30.420.10">
    <property type="entry name" value="Ribonuclease H-like superfamily/Ribonuclease H"/>
    <property type="match status" value="1"/>
</dbReference>
<feature type="domain" description="RNase H type-1" evidence="1">
    <location>
        <begin position="1"/>
        <end position="52"/>
    </location>
</feature>
<evidence type="ECO:0000313" key="2">
    <source>
        <dbReference type="EMBL" id="JAA71992.1"/>
    </source>
</evidence>
<dbReference type="InterPro" id="IPR012337">
    <property type="entry name" value="RNaseH-like_sf"/>
</dbReference>
<name>A0A0K8RLL2_IXORI</name>
<sequence>MGDVQNPLVLEIRNRLFSASKRKKEITLCWVPSRVGIPGNEDADRVASSAKDRQVDLHKIPYTDYKHALKKSTKCRWQEEWNREMNNKLHAVKPLIQEWESARHRERFYEVVLCRL</sequence>